<keyword evidence="6 16" id="KW-1133">Transmembrane helix</keyword>
<feature type="domain" description="Major facilitator superfamily (MFS) profile" evidence="17">
    <location>
        <begin position="35"/>
        <end position="510"/>
    </location>
</feature>
<evidence type="ECO:0000256" key="4">
    <source>
        <dbReference type="ARBA" id="ARBA00022448"/>
    </source>
</evidence>
<dbReference type="PRINTS" id="PR00171">
    <property type="entry name" value="SUGRTRNSPORT"/>
</dbReference>
<keyword evidence="7 16" id="KW-0472">Membrane</keyword>
<dbReference type="PROSITE" id="PS50850">
    <property type="entry name" value="MFS"/>
    <property type="match status" value="1"/>
</dbReference>
<feature type="transmembrane region" description="Helical" evidence="16">
    <location>
        <begin position="138"/>
        <end position="160"/>
    </location>
</feature>
<feature type="transmembrane region" description="Helical" evidence="16">
    <location>
        <begin position="425"/>
        <end position="448"/>
    </location>
</feature>
<dbReference type="EMBL" id="CAXAMN010006580">
    <property type="protein sequence ID" value="CAK9018218.1"/>
    <property type="molecule type" value="Genomic_DNA"/>
</dbReference>
<evidence type="ECO:0000259" key="17">
    <source>
        <dbReference type="PROSITE" id="PS50850"/>
    </source>
</evidence>
<dbReference type="Pfam" id="PF00083">
    <property type="entry name" value="Sugar_tr"/>
    <property type="match status" value="1"/>
</dbReference>
<evidence type="ECO:0000256" key="16">
    <source>
        <dbReference type="SAM" id="Phobius"/>
    </source>
</evidence>
<feature type="compositionally biased region" description="Basic and acidic residues" evidence="15">
    <location>
        <begin position="1"/>
        <end position="12"/>
    </location>
</feature>
<sequence length="565" mass="61152">MRADLDENEGKKIGGGSGKTEKPLEAPNCGIATQAVYTGVISSFLYGYHLCNLNSCMDFIALHFEWCKSTVRADCLASAIDGGLINAILYLGAAAGALLVGRPFMVNSGARIQLLISDVFFVAGGLFGGLAIGIKGLLLSRLFSGIGLGISAISAPVYIAEVSPPECRGWHSAKHGLYIATGHYWCMFALCTCYEVCSCCCLLAAELVGLPQDPPDMGLTMRNDWWWRAILGLPCLLAGFQFFVFKYDLPVDSVTFLVRQGRMDEARTMLYKTYGRPPPDLETGLGDSNAAKLELKLKDLAVVAAEAGATRPITIIQALQDPFLRCSVVVGFFLASYQQLTGINALMAYSNTLFAQAGIPANSLTLASVLMCVANVLVSVLSTKLVDSLGRRTLLLWGSATQTLAMASMVYVVHMLPAESQGLMAFLFFSLFVVSWNYGLGAITWLWLSEIYPMEIRGQALSACGVIKWISCFFIVLIARFLNLHLSCVLFGAVSGIGLVGMWLWVLETKGCDIEDSPMTPRSERSTSILLGPGSNHASPNSNKHLRMMMSDEPPQQGPLYARVD</sequence>
<comment type="similarity">
    <text evidence="2">Belongs to the major facilitator superfamily. Sugar transporter (TC 2.A.1.1) family.</text>
</comment>
<feature type="region of interest" description="Disordered" evidence="15">
    <location>
        <begin position="1"/>
        <end position="21"/>
    </location>
</feature>
<evidence type="ECO:0000256" key="6">
    <source>
        <dbReference type="ARBA" id="ARBA00022989"/>
    </source>
</evidence>
<comment type="catalytic activity">
    <reaction evidence="10">
        <text>D-xylose(out) = D-xylose(in)</text>
        <dbReference type="Rhea" id="RHEA:78427"/>
        <dbReference type="ChEBI" id="CHEBI:53455"/>
    </reaction>
    <physiologicalReaction direction="left-to-right" evidence="10">
        <dbReference type="Rhea" id="RHEA:78428"/>
    </physiologicalReaction>
</comment>
<comment type="catalytic activity">
    <reaction evidence="12">
        <text>D-glucosamine(out) = D-glucosamine(in)</text>
        <dbReference type="Rhea" id="RHEA:78423"/>
        <dbReference type="ChEBI" id="CHEBI:58723"/>
    </reaction>
    <physiologicalReaction direction="left-to-right" evidence="12">
        <dbReference type="Rhea" id="RHEA:78424"/>
    </physiologicalReaction>
</comment>
<dbReference type="InterPro" id="IPR003663">
    <property type="entry name" value="Sugar/inositol_transpt"/>
</dbReference>
<feature type="transmembrane region" description="Helical" evidence="16">
    <location>
        <begin position="112"/>
        <end position="132"/>
    </location>
</feature>
<comment type="subcellular location">
    <subcellularLocation>
        <location evidence="1">Membrane</location>
        <topology evidence="1">Multi-pass membrane protein</topology>
    </subcellularLocation>
</comment>
<evidence type="ECO:0000256" key="5">
    <source>
        <dbReference type="ARBA" id="ARBA00022692"/>
    </source>
</evidence>
<proteinExistence type="inferred from homology"/>
<evidence type="ECO:0000256" key="10">
    <source>
        <dbReference type="ARBA" id="ARBA00044656"/>
    </source>
</evidence>
<dbReference type="InterPro" id="IPR036259">
    <property type="entry name" value="MFS_trans_sf"/>
</dbReference>
<evidence type="ECO:0000313" key="19">
    <source>
        <dbReference type="Proteomes" id="UP001642484"/>
    </source>
</evidence>
<dbReference type="InterPro" id="IPR050814">
    <property type="entry name" value="Myo-inositol_Transporter"/>
</dbReference>
<comment type="catalytic activity">
    <reaction evidence="9">
        <text>D-glucose(out) = D-glucose(in)</text>
        <dbReference type="Rhea" id="RHEA:60376"/>
        <dbReference type="ChEBI" id="CHEBI:4167"/>
    </reaction>
    <physiologicalReaction direction="left-to-right" evidence="9">
        <dbReference type="Rhea" id="RHEA:60377"/>
    </physiologicalReaction>
</comment>
<evidence type="ECO:0000256" key="15">
    <source>
        <dbReference type="SAM" id="MobiDB-lite"/>
    </source>
</evidence>
<comment type="catalytic activity">
    <reaction evidence="11">
        <text>D-mannose(out) = D-mannose(in)</text>
        <dbReference type="Rhea" id="RHEA:78391"/>
        <dbReference type="ChEBI" id="CHEBI:4208"/>
    </reaction>
    <physiologicalReaction direction="left-to-right" evidence="11">
        <dbReference type="Rhea" id="RHEA:78392"/>
    </physiologicalReaction>
</comment>
<feature type="region of interest" description="Disordered" evidence="15">
    <location>
        <begin position="517"/>
        <end position="565"/>
    </location>
</feature>
<dbReference type="InterPro" id="IPR005829">
    <property type="entry name" value="Sugar_transporter_CS"/>
</dbReference>
<comment type="subunit">
    <text evidence="3">Homodimer.</text>
</comment>
<reference evidence="18 19" key="1">
    <citation type="submission" date="2024-02" db="EMBL/GenBank/DDBJ databases">
        <authorList>
            <person name="Chen Y."/>
            <person name="Shah S."/>
            <person name="Dougan E. K."/>
            <person name="Thang M."/>
            <person name="Chan C."/>
        </authorList>
    </citation>
    <scope>NUCLEOTIDE SEQUENCE [LARGE SCALE GENOMIC DNA]</scope>
</reference>
<feature type="transmembrane region" description="Helical" evidence="16">
    <location>
        <begin position="360"/>
        <end position="382"/>
    </location>
</feature>
<organism evidence="18 19">
    <name type="scientific">Durusdinium trenchii</name>
    <dbReference type="NCBI Taxonomy" id="1381693"/>
    <lineage>
        <taxon>Eukaryota</taxon>
        <taxon>Sar</taxon>
        <taxon>Alveolata</taxon>
        <taxon>Dinophyceae</taxon>
        <taxon>Suessiales</taxon>
        <taxon>Symbiodiniaceae</taxon>
        <taxon>Durusdinium</taxon>
    </lineage>
</organism>
<evidence type="ECO:0000256" key="11">
    <source>
        <dbReference type="ARBA" id="ARBA00044662"/>
    </source>
</evidence>
<dbReference type="PROSITE" id="PS00217">
    <property type="entry name" value="SUGAR_TRANSPORT_2"/>
    <property type="match status" value="1"/>
</dbReference>
<feature type="transmembrane region" description="Helical" evidence="16">
    <location>
        <begin position="323"/>
        <end position="340"/>
    </location>
</feature>
<evidence type="ECO:0000256" key="9">
    <source>
        <dbReference type="ARBA" id="ARBA00044648"/>
    </source>
</evidence>
<dbReference type="InterPro" id="IPR020846">
    <property type="entry name" value="MFS_dom"/>
</dbReference>
<evidence type="ECO:0000256" key="1">
    <source>
        <dbReference type="ARBA" id="ARBA00004141"/>
    </source>
</evidence>
<evidence type="ECO:0000256" key="14">
    <source>
        <dbReference type="ARBA" id="ARBA00044780"/>
    </source>
</evidence>
<feature type="transmembrane region" description="Helical" evidence="16">
    <location>
        <begin position="225"/>
        <end position="245"/>
    </location>
</feature>
<dbReference type="SUPFAM" id="SSF103473">
    <property type="entry name" value="MFS general substrate transporter"/>
    <property type="match status" value="1"/>
</dbReference>
<accession>A0ABP0JUZ2</accession>
<gene>
    <name evidence="18" type="ORF">CCMP2556_LOCUS13182</name>
</gene>
<comment type="catalytic activity">
    <reaction evidence="8">
        <text>D-galactose(in) = D-galactose(out)</text>
        <dbReference type="Rhea" id="RHEA:34915"/>
        <dbReference type="ChEBI" id="CHEBI:4139"/>
    </reaction>
    <physiologicalReaction direction="right-to-left" evidence="8">
        <dbReference type="Rhea" id="RHEA:34917"/>
    </physiologicalReaction>
</comment>
<dbReference type="InterPro" id="IPR005828">
    <property type="entry name" value="MFS_sugar_transport-like"/>
</dbReference>
<evidence type="ECO:0000256" key="12">
    <source>
        <dbReference type="ARBA" id="ARBA00044668"/>
    </source>
</evidence>
<evidence type="ECO:0000256" key="13">
    <source>
        <dbReference type="ARBA" id="ARBA00044710"/>
    </source>
</evidence>
<comment type="caution">
    <text evidence="18">The sequence shown here is derived from an EMBL/GenBank/DDBJ whole genome shotgun (WGS) entry which is preliminary data.</text>
</comment>
<protein>
    <recommendedName>
        <fullName evidence="14">Hexose transporter 1</fullName>
    </recommendedName>
</protein>
<evidence type="ECO:0000256" key="7">
    <source>
        <dbReference type="ARBA" id="ARBA00023136"/>
    </source>
</evidence>
<feature type="transmembrane region" description="Helical" evidence="16">
    <location>
        <begin position="484"/>
        <end position="507"/>
    </location>
</feature>
<evidence type="ECO:0000256" key="2">
    <source>
        <dbReference type="ARBA" id="ARBA00010992"/>
    </source>
</evidence>
<dbReference type="PANTHER" id="PTHR48020">
    <property type="entry name" value="PROTON MYO-INOSITOL COTRANSPORTER"/>
    <property type="match status" value="1"/>
</dbReference>
<feature type="transmembrane region" description="Helical" evidence="16">
    <location>
        <begin position="83"/>
        <end position="100"/>
    </location>
</feature>
<feature type="transmembrane region" description="Helical" evidence="16">
    <location>
        <begin position="181"/>
        <end position="205"/>
    </location>
</feature>
<name>A0ABP0JUZ2_9DINO</name>
<evidence type="ECO:0000313" key="18">
    <source>
        <dbReference type="EMBL" id="CAK9018218.1"/>
    </source>
</evidence>
<keyword evidence="5 16" id="KW-0812">Transmembrane</keyword>
<dbReference type="PANTHER" id="PTHR48020:SF12">
    <property type="entry name" value="PROTON MYO-INOSITOL COTRANSPORTER"/>
    <property type="match status" value="1"/>
</dbReference>
<feature type="transmembrane region" description="Helical" evidence="16">
    <location>
        <begin position="394"/>
        <end position="413"/>
    </location>
</feature>
<keyword evidence="19" id="KW-1185">Reference proteome</keyword>
<comment type="catalytic activity">
    <reaction evidence="13">
        <text>D-fructose(out) = D-fructose(in)</text>
        <dbReference type="Rhea" id="RHEA:60372"/>
        <dbReference type="ChEBI" id="CHEBI:37721"/>
    </reaction>
    <physiologicalReaction direction="left-to-right" evidence="13">
        <dbReference type="Rhea" id="RHEA:60373"/>
    </physiologicalReaction>
</comment>
<evidence type="ECO:0000256" key="3">
    <source>
        <dbReference type="ARBA" id="ARBA00011738"/>
    </source>
</evidence>
<dbReference type="Gene3D" id="1.20.1250.20">
    <property type="entry name" value="MFS general substrate transporter like domains"/>
    <property type="match status" value="1"/>
</dbReference>
<dbReference type="Proteomes" id="UP001642484">
    <property type="component" value="Unassembled WGS sequence"/>
</dbReference>
<evidence type="ECO:0000256" key="8">
    <source>
        <dbReference type="ARBA" id="ARBA00044637"/>
    </source>
</evidence>
<feature type="transmembrane region" description="Helical" evidence="16">
    <location>
        <begin position="460"/>
        <end position="478"/>
    </location>
</feature>
<keyword evidence="4" id="KW-0813">Transport</keyword>